<accession>A0A2P2NKW1</accession>
<organism evidence="1">
    <name type="scientific">Rhizophora mucronata</name>
    <name type="common">Asiatic mangrove</name>
    <dbReference type="NCBI Taxonomy" id="61149"/>
    <lineage>
        <taxon>Eukaryota</taxon>
        <taxon>Viridiplantae</taxon>
        <taxon>Streptophyta</taxon>
        <taxon>Embryophyta</taxon>
        <taxon>Tracheophyta</taxon>
        <taxon>Spermatophyta</taxon>
        <taxon>Magnoliopsida</taxon>
        <taxon>eudicotyledons</taxon>
        <taxon>Gunneridae</taxon>
        <taxon>Pentapetalae</taxon>
        <taxon>rosids</taxon>
        <taxon>fabids</taxon>
        <taxon>Malpighiales</taxon>
        <taxon>Rhizophoraceae</taxon>
        <taxon>Rhizophora</taxon>
    </lineage>
</organism>
<protein>
    <submittedName>
        <fullName evidence="1">Uncharacterized protein</fullName>
    </submittedName>
</protein>
<dbReference type="AlphaFoldDB" id="A0A2P2NKW1"/>
<evidence type="ECO:0000313" key="1">
    <source>
        <dbReference type="EMBL" id="MBX43093.1"/>
    </source>
</evidence>
<name>A0A2P2NKW1_RHIMU</name>
<sequence>MLMGLRIHYLRPIQWHYHSLGSRLLAFSPTALSASGWWYSIKHRDLIEISRHIKIRKSSELCCH</sequence>
<dbReference type="EMBL" id="GGEC01062609">
    <property type="protein sequence ID" value="MBX43093.1"/>
    <property type="molecule type" value="Transcribed_RNA"/>
</dbReference>
<reference evidence="1" key="1">
    <citation type="submission" date="2018-02" db="EMBL/GenBank/DDBJ databases">
        <title>Rhizophora mucronata_Transcriptome.</title>
        <authorList>
            <person name="Meera S.P."/>
            <person name="Sreeshan A."/>
            <person name="Augustine A."/>
        </authorList>
    </citation>
    <scope>NUCLEOTIDE SEQUENCE</scope>
    <source>
        <tissue evidence="1">Leaf</tissue>
    </source>
</reference>
<proteinExistence type="predicted"/>